<feature type="region of interest" description="Disordered" evidence="1">
    <location>
        <begin position="168"/>
        <end position="197"/>
    </location>
</feature>
<evidence type="ECO:0000313" key="3">
    <source>
        <dbReference type="Proteomes" id="UP001633002"/>
    </source>
</evidence>
<evidence type="ECO:0000313" key="2">
    <source>
        <dbReference type="EMBL" id="KAL3697516.1"/>
    </source>
</evidence>
<dbReference type="EMBL" id="JBJQOH010000002">
    <property type="protein sequence ID" value="KAL3697516.1"/>
    <property type="molecule type" value="Genomic_DNA"/>
</dbReference>
<reference evidence="2 3" key="1">
    <citation type="submission" date="2024-09" db="EMBL/GenBank/DDBJ databases">
        <title>Chromosome-scale assembly of Riccia sorocarpa.</title>
        <authorList>
            <person name="Paukszto L."/>
        </authorList>
    </citation>
    <scope>NUCLEOTIDE SEQUENCE [LARGE SCALE GENOMIC DNA]</scope>
    <source>
        <strain evidence="2">LP-2024</strain>
        <tissue evidence="2">Aerial parts of the thallus</tissue>
    </source>
</reference>
<dbReference type="Proteomes" id="UP001633002">
    <property type="component" value="Unassembled WGS sequence"/>
</dbReference>
<sequence length="197" mass="21696">MVAKTTRLGFQDLIAKTKTKTVITQIWFLTLSVKDAALLLWRETKTDPAPLGILLATISNTPTKLEVLAMKPEGCFFRYDLHPKYCDRQASKTALGGSLMSAKNSSQPNYKLLEREAVKGALNAVVFGVLPKAAVHYLPHPEIATKADAPAAAFVETDDDEEEIEEDIRQSKEHEAGRWAVAKIPPPKDKGKVVQLT</sequence>
<feature type="compositionally biased region" description="Basic and acidic residues" evidence="1">
    <location>
        <begin position="186"/>
        <end position="197"/>
    </location>
</feature>
<comment type="caution">
    <text evidence="2">The sequence shown here is derived from an EMBL/GenBank/DDBJ whole genome shotgun (WGS) entry which is preliminary data.</text>
</comment>
<evidence type="ECO:0000256" key="1">
    <source>
        <dbReference type="SAM" id="MobiDB-lite"/>
    </source>
</evidence>
<accession>A0ABD3I2N1</accession>
<proteinExistence type="predicted"/>
<gene>
    <name evidence="2" type="ORF">R1sor_011592</name>
</gene>
<protein>
    <submittedName>
        <fullName evidence="2">Uncharacterized protein</fullName>
    </submittedName>
</protein>
<feature type="compositionally biased region" description="Basic and acidic residues" evidence="1">
    <location>
        <begin position="168"/>
        <end position="177"/>
    </location>
</feature>
<keyword evidence="3" id="KW-1185">Reference proteome</keyword>
<dbReference type="AlphaFoldDB" id="A0ABD3I2N1"/>
<name>A0ABD3I2N1_9MARC</name>
<organism evidence="2 3">
    <name type="scientific">Riccia sorocarpa</name>
    <dbReference type="NCBI Taxonomy" id="122646"/>
    <lineage>
        <taxon>Eukaryota</taxon>
        <taxon>Viridiplantae</taxon>
        <taxon>Streptophyta</taxon>
        <taxon>Embryophyta</taxon>
        <taxon>Marchantiophyta</taxon>
        <taxon>Marchantiopsida</taxon>
        <taxon>Marchantiidae</taxon>
        <taxon>Marchantiales</taxon>
        <taxon>Ricciaceae</taxon>
        <taxon>Riccia</taxon>
    </lineage>
</organism>